<dbReference type="InterPro" id="IPR029063">
    <property type="entry name" value="SAM-dependent_MTases_sf"/>
</dbReference>
<reference evidence="10" key="1">
    <citation type="journal article" date="2021" name="Proc. Natl. Acad. Sci. U.S.A.">
        <title>Three genomes in the algal genus Volvox reveal the fate of a haploid sex-determining region after a transition to homothallism.</title>
        <authorList>
            <person name="Yamamoto K."/>
            <person name="Hamaji T."/>
            <person name="Kawai-Toyooka H."/>
            <person name="Matsuzaki R."/>
            <person name="Takahashi F."/>
            <person name="Nishimura Y."/>
            <person name="Kawachi M."/>
            <person name="Noguchi H."/>
            <person name="Minakuchi Y."/>
            <person name="Umen J.G."/>
            <person name="Toyoda A."/>
            <person name="Nozaki H."/>
        </authorList>
    </citation>
    <scope>NUCLEOTIDE SEQUENCE</scope>
    <source>
        <strain evidence="10">NIES-3786</strain>
    </source>
</reference>
<feature type="region of interest" description="Disordered" evidence="7">
    <location>
        <begin position="1"/>
        <end position="98"/>
    </location>
</feature>
<comment type="subcellular location">
    <subcellularLocation>
        <location evidence="1">Cytoplasm</location>
    </subcellularLocation>
</comment>
<dbReference type="PANTHER" id="PTHR42873:SF1">
    <property type="entry name" value="S-ADENOSYLMETHIONINE-DEPENDENT METHYLTRANSFERASE DOMAIN-CONTAINING PROTEIN"/>
    <property type="match status" value="1"/>
</dbReference>
<evidence type="ECO:0000256" key="5">
    <source>
        <dbReference type="ARBA" id="ARBA00022691"/>
    </source>
</evidence>
<dbReference type="GO" id="GO:0003723">
    <property type="term" value="F:RNA binding"/>
    <property type="evidence" value="ECO:0007669"/>
    <property type="project" value="InterPro"/>
</dbReference>
<dbReference type="GO" id="GO:0005737">
    <property type="term" value="C:cytoplasm"/>
    <property type="evidence" value="ECO:0007669"/>
    <property type="project" value="UniProtKB-SubCell"/>
</dbReference>
<proteinExistence type="inferred from homology"/>
<evidence type="ECO:0000259" key="8">
    <source>
        <dbReference type="Pfam" id="PF10672"/>
    </source>
</evidence>
<evidence type="ECO:0000256" key="1">
    <source>
        <dbReference type="ARBA" id="ARBA00004496"/>
    </source>
</evidence>
<dbReference type="Gene3D" id="3.40.50.150">
    <property type="entry name" value="Vaccinia Virus protein VP39"/>
    <property type="match status" value="1"/>
</dbReference>
<dbReference type="Gene3D" id="3.30.750.80">
    <property type="entry name" value="RNA methyltransferase domain (HRMD) like"/>
    <property type="match status" value="1"/>
</dbReference>
<dbReference type="SUPFAM" id="SSF88697">
    <property type="entry name" value="PUA domain-like"/>
    <property type="match status" value="1"/>
</dbReference>
<keyword evidence="11" id="KW-1185">Reference proteome</keyword>
<dbReference type="SUPFAM" id="SSF53335">
    <property type="entry name" value="S-adenosyl-L-methionine-dependent methyltransferases"/>
    <property type="match status" value="1"/>
</dbReference>
<evidence type="ECO:0000256" key="7">
    <source>
        <dbReference type="SAM" id="MobiDB-lite"/>
    </source>
</evidence>
<evidence type="ECO:0000256" key="4">
    <source>
        <dbReference type="ARBA" id="ARBA00022679"/>
    </source>
</evidence>
<evidence type="ECO:0000259" key="9">
    <source>
        <dbReference type="Pfam" id="PF17785"/>
    </source>
</evidence>
<feature type="domain" description="S-adenosylmethionine-dependent methyltransferase" evidence="8">
    <location>
        <begin position="393"/>
        <end position="562"/>
    </location>
</feature>
<keyword evidence="5" id="KW-0949">S-adenosyl-L-methionine</keyword>
<keyword evidence="3" id="KW-0489">Methyltransferase</keyword>
<dbReference type="InterPro" id="IPR015947">
    <property type="entry name" value="PUA-like_sf"/>
</dbReference>
<dbReference type="CDD" id="cd11572">
    <property type="entry name" value="RlmI_M_like"/>
    <property type="match status" value="1"/>
</dbReference>
<accession>A0A8J4FFZ1</accession>
<dbReference type="PANTHER" id="PTHR42873">
    <property type="entry name" value="RIBOSOMAL RNA LARGE SUBUNIT METHYLTRANSFERASE"/>
    <property type="match status" value="1"/>
</dbReference>
<dbReference type="Gene3D" id="2.30.130.10">
    <property type="entry name" value="PUA domain"/>
    <property type="match status" value="1"/>
</dbReference>
<gene>
    <name evidence="10" type="ORF">Vretifemale_4648</name>
</gene>
<comment type="similarity">
    <text evidence="6">Belongs to the methyltransferase superfamily. RlmI family.</text>
</comment>
<feature type="compositionally biased region" description="Polar residues" evidence="7">
    <location>
        <begin position="41"/>
        <end position="60"/>
    </location>
</feature>
<feature type="compositionally biased region" description="Basic and acidic residues" evidence="7">
    <location>
        <begin position="372"/>
        <end position="382"/>
    </location>
</feature>
<feature type="region of interest" description="Disordered" evidence="7">
    <location>
        <begin position="130"/>
        <end position="184"/>
    </location>
</feature>
<dbReference type="CDD" id="cd21153">
    <property type="entry name" value="PUA_RlmI"/>
    <property type="match status" value="1"/>
</dbReference>
<dbReference type="EMBL" id="BNCP01000006">
    <property type="protein sequence ID" value="GIL74714.1"/>
    <property type="molecule type" value="Genomic_DNA"/>
</dbReference>
<dbReference type="Proteomes" id="UP000747110">
    <property type="component" value="Unassembled WGS sequence"/>
</dbReference>
<evidence type="ECO:0000256" key="3">
    <source>
        <dbReference type="ARBA" id="ARBA00022603"/>
    </source>
</evidence>
<dbReference type="InterPro" id="IPR041532">
    <property type="entry name" value="RlmI-like_PUA"/>
</dbReference>
<dbReference type="AlphaFoldDB" id="A0A8J4FFZ1"/>
<dbReference type="Pfam" id="PF10672">
    <property type="entry name" value="Methyltrans_SAM"/>
    <property type="match status" value="1"/>
</dbReference>
<evidence type="ECO:0000313" key="11">
    <source>
        <dbReference type="Proteomes" id="UP000747110"/>
    </source>
</evidence>
<feature type="compositionally biased region" description="Low complexity" evidence="7">
    <location>
        <begin position="161"/>
        <end position="183"/>
    </location>
</feature>
<feature type="region of interest" description="Disordered" evidence="7">
    <location>
        <begin position="366"/>
        <end position="391"/>
    </location>
</feature>
<organism evidence="10 11">
    <name type="scientific">Volvox reticuliferus</name>
    <dbReference type="NCBI Taxonomy" id="1737510"/>
    <lineage>
        <taxon>Eukaryota</taxon>
        <taxon>Viridiplantae</taxon>
        <taxon>Chlorophyta</taxon>
        <taxon>core chlorophytes</taxon>
        <taxon>Chlorophyceae</taxon>
        <taxon>CS clade</taxon>
        <taxon>Chlamydomonadales</taxon>
        <taxon>Volvocaceae</taxon>
        <taxon>Volvox</taxon>
    </lineage>
</organism>
<dbReference type="InterPro" id="IPR019614">
    <property type="entry name" value="SAM-dep_methyl-trfase"/>
</dbReference>
<evidence type="ECO:0000256" key="6">
    <source>
        <dbReference type="ARBA" id="ARBA00038091"/>
    </source>
</evidence>
<keyword evidence="4" id="KW-0808">Transferase</keyword>
<dbReference type="GO" id="GO:0008168">
    <property type="term" value="F:methyltransferase activity"/>
    <property type="evidence" value="ECO:0007669"/>
    <property type="project" value="UniProtKB-KW"/>
</dbReference>
<evidence type="ECO:0000256" key="2">
    <source>
        <dbReference type="ARBA" id="ARBA00022490"/>
    </source>
</evidence>
<name>A0A8J4FFZ1_9CHLO</name>
<keyword evidence="2" id="KW-0963">Cytoplasm</keyword>
<comment type="caution">
    <text evidence="10">The sequence shown here is derived from an EMBL/GenBank/DDBJ whole genome shotgun (WGS) entry which is preliminary data.</text>
</comment>
<dbReference type="Pfam" id="PF17785">
    <property type="entry name" value="PUA_3"/>
    <property type="match status" value="1"/>
</dbReference>
<dbReference type="CDD" id="cd02440">
    <property type="entry name" value="AdoMet_MTases"/>
    <property type="match status" value="1"/>
</dbReference>
<protein>
    <submittedName>
        <fullName evidence="10">Uncharacterized protein</fullName>
    </submittedName>
</protein>
<dbReference type="OrthoDB" id="269872at2759"/>
<dbReference type="GO" id="GO:0032259">
    <property type="term" value="P:methylation"/>
    <property type="evidence" value="ECO:0007669"/>
    <property type="project" value="UniProtKB-KW"/>
</dbReference>
<evidence type="ECO:0000313" key="10">
    <source>
        <dbReference type="EMBL" id="GIL74714.1"/>
    </source>
</evidence>
<dbReference type="InterPro" id="IPR036974">
    <property type="entry name" value="PUA_sf"/>
</dbReference>
<sequence>MLCSRSVAAGHAAAPAYKEQGHRRCAVSLHSSRPKGGVGLSDSSISKLDAGEQTSSSSARGRTKATDSAAVSPHDRKGPKAQTRKRNPPPNVDAIDSGSGIDGLDELLADEHAVRQLRASLLSSLSAQHQQAIFSDQPPATPPNRAVNDSEAVSTDHHTSAKTTSRNSSSSSTSSTSKTTGSTVIAGGASASPLVILKKDKARLFVSGNPMVYGGAVDCVIARPPPDIGEPVLVADASRRPVGWGVFNPHSMFRVRLFQLQPEVDMNPGIALNVPALLQLRVRQAVELRRAMGLPCADTNVYRLINSEGDRLSGLVADVLGDTVVVQVVAGWVQRYRKDVESAIRSATGLSRIVWRPMWKILEEEGLQPPSKGEREAGKQEVEGEADEADEGELVEVREAGLRLLASPNGQKTGFYADQRDSRAFLAGLVRAQAAAGSPPALLDLCCYSGGFALAAAAAGAARVVGVDSSEPAVKLATANAQLNDLSATASFVRGDVSEFMKAAVAQGQQYDIVVLDPPKLAPDRNTLTRARIKYLRLNTLAMKLVRPGGLLMTCSCSGAMTQSGEFLVMVVEASQQVGRQATLLREAGAAPDHVLNPAYAEGEYLTNLTMRLL</sequence>
<feature type="domain" description="RlmI-like PUA" evidence="9">
    <location>
        <begin position="195"/>
        <end position="258"/>
    </location>
</feature>